<protein>
    <submittedName>
        <fullName evidence="1">DUF3047 domain-containing protein</fullName>
    </submittedName>
</protein>
<gene>
    <name evidence="1" type="ORF">R9Z33_09935</name>
</gene>
<evidence type="ECO:0000313" key="1">
    <source>
        <dbReference type="EMBL" id="WPB87180.1"/>
    </source>
</evidence>
<organism evidence="1 2">
    <name type="scientific">Sediminicoccus rosea</name>
    <dbReference type="NCBI Taxonomy" id="1225128"/>
    <lineage>
        <taxon>Bacteria</taxon>
        <taxon>Pseudomonadati</taxon>
        <taxon>Pseudomonadota</taxon>
        <taxon>Alphaproteobacteria</taxon>
        <taxon>Acetobacterales</taxon>
        <taxon>Roseomonadaceae</taxon>
        <taxon>Sediminicoccus</taxon>
    </lineage>
</organism>
<dbReference type="Pfam" id="PF11249">
    <property type="entry name" value="DUF3047"/>
    <property type="match status" value="1"/>
</dbReference>
<evidence type="ECO:0000313" key="2">
    <source>
        <dbReference type="Proteomes" id="UP001305521"/>
    </source>
</evidence>
<dbReference type="Proteomes" id="UP001305521">
    <property type="component" value="Chromosome"/>
</dbReference>
<dbReference type="RefSeq" id="WP_318651134.1">
    <property type="nucleotide sequence ID" value="NZ_CP137852.1"/>
</dbReference>
<name>A0ABZ0PN63_9PROT</name>
<accession>A0ABZ0PN63</accession>
<dbReference type="EMBL" id="CP137852">
    <property type="protein sequence ID" value="WPB87180.1"/>
    <property type="molecule type" value="Genomic_DNA"/>
</dbReference>
<proteinExistence type="predicted"/>
<reference evidence="1 2" key="1">
    <citation type="submission" date="2023-11" db="EMBL/GenBank/DDBJ databases">
        <title>Arctic aerobic anoxygenic photoheterotroph Sediminicoccus rosea KRV36 adapts its photosynthesis to long days of polar summer.</title>
        <authorList>
            <person name="Tomasch J."/>
            <person name="Kopejtka K."/>
            <person name="Bily T."/>
            <person name="Gardiner A.T."/>
            <person name="Gardian Z."/>
            <person name="Shivaramu S."/>
            <person name="Koblizek M."/>
            <person name="Engelhardt F."/>
            <person name="Kaftan D."/>
        </authorList>
    </citation>
    <scope>NUCLEOTIDE SEQUENCE [LARGE SCALE GENOMIC DNA]</scope>
    <source>
        <strain evidence="1 2">R-30</strain>
    </source>
</reference>
<dbReference type="InterPro" id="IPR021409">
    <property type="entry name" value="DUF3047"/>
</dbReference>
<sequence>MIPRRAALALPLAAPRAARAQELDPRLAEAGWRLQPVRGRAVAQFTLEEAGSIRVTARDSVGFLLRPFPGPPGRLAWRWRLESAAPPSDAGARGADDRSAALHVLFAASGALAFMRRGLTPEGMAGRGLTYCWGGGPPGRRLPNPYAPRDGAVIILRGEEAPLATWLEEVVDVAADHAAAFGEPAPAVTHLALSADTDDRGGLAVARIMPPRWL</sequence>
<keyword evidence="2" id="KW-1185">Reference proteome</keyword>